<dbReference type="SUPFAM" id="SSF52777">
    <property type="entry name" value="CoA-dependent acyltransferases"/>
    <property type="match status" value="1"/>
</dbReference>
<dbReference type="GO" id="GO:0016746">
    <property type="term" value="F:acyltransferase activity"/>
    <property type="evidence" value="ECO:0007669"/>
    <property type="project" value="UniProtKB-KW"/>
</dbReference>
<dbReference type="Pfam" id="PF00198">
    <property type="entry name" value="2-oxoacid_dh"/>
    <property type="match status" value="1"/>
</dbReference>
<sequence length="282" mass="32215">MPRSDGRHIKNLSPFVKIMPYIMERRSDALIHHHQTVIVDHIDAYIHAKRESGIKMNYMHVFIAVFVRVLAQRPQINRFVMNGRYYARNHIAISMAIKRSLHDDGEETTIKFMFTGKESIFEVAQTVDAVIHENIGENTQNETDQLAAKFMSLPGPFVKAAVRTVKWLDRHNHMPAGIIKASPFHTSLFFTYLKSIKLDYIYHHLYDFGTTGVFVALGKVKKMPVAENGSVVEKAVCDIGYVLDERLCDGLYFANTLKLAKKYLEDLTLLETSLDAIVEDVD</sequence>
<dbReference type="STRING" id="1120920.SAMN03080599_00925"/>
<dbReference type="OrthoDB" id="356891at2"/>
<gene>
    <name evidence="2" type="ORF">SAMN03080599_00925</name>
</gene>
<dbReference type="AlphaFoldDB" id="A0A1G5RWB7"/>
<dbReference type="EMBL" id="FMWL01000003">
    <property type="protein sequence ID" value="SCZ77741.1"/>
    <property type="molecule type" value="Genomic_DNA"/>
</dbReference>
<reference evidence="2 3" key="1">
    <citation type="submission" date="2016-10" db="EMBL/GenBank/DDBJ databases">
        <authorList>
            <person name="de Groot N.N."/>
        </authorList>
    </citation>
    <scope>NUCLEOTIDE SEQUENCE [LARGE SCALE GENOMIC DNA]</scope>
    <source>
        <strain evidence="2 3">DSM 2784</strain>
    </source>
</reference>
<dbReference type="Gene3D" id="3.30.559.10">
    <property type="entry name" value="Chloramphenicol acetyltransferase-like domain"/>
    <property type="match status" value="1"/>
</dbReference>
<keyword evidence="3" id="KW-1185">Reference proteome</keyword>
<evidence type="ECO:0000313" key="2">
    <source>
        <dbReference type="EMBL" id="SCZ77741.1"/>
    </source>
</evidence>
<evidence type="ECO:0000259" key="1">
    <source>
        <dbReference type="Pfam" id="PF00198"/>
    </source>
</evidence>
<name>A0A1G5RWB7_9FIRM</name>
<dbReference type="InterPro" id="IPR001078">
    <property type="entry name" value="2-oxoacid_DH_actylTfrase"/>
</dbReference>
<feature type="domain" description="2-oxoacid dehydrogenase acyltransferase catalytic" evidence="1">
    <location>
        <begin position="215"/>
        <end position="270"/>
    </location>
</feature>
<keyword evidence="2" id="KW-0012">Acyltransferase</keyword>
<dbReference type="InterPro" id="IPR023213">
    <property type="entry name" value="CAT-like_dom_sf"/>
</dbReference>
<dbReference type="Proteomes" id="UP000199208">
    <property type="component" value="Unassembled WGS sequence"/>
</dbReference>
<proteinExistence type="predicted"/>
<dbReference type="RefSeq" id="WP_092589714.1">
    <property type="nucleotide sequence ID" value="NZ_FMWL01000003.1"/>
</dbReference>
<organism evidence="2 3">
    <name type="scientific">Acidaminobacter hydrogenoformans DSM 2784</name>
    <dbReference type="NCBI Taxonomy" id="1120920"/>
    <lineage>
        <taxon>Bacteria</taxon>
        <taxon>Bacillati</taxon>
        <taxon>Bacillota</taxon>
        <taxon>Clostridia</taxon>
        <taxon>Peptostreptococcales</taxon>
        <taxon>Acidaminobacteraceae</taxon>
        <taxon>Acidaminobacter</taxon>
    </lineage>
</organism>
<evidence type="ECO:0000313" key="3">
    <source>
        <dbReference type="Proteomes" id="UP000199208"/>
    </source>
</evidence>
<accession>A0A1G5RWB7</accession>
<keyword evidence="2" id="KW-0808">Transferase</keyword>
<protein>
    <submittedName>
        <fullName evidence="2">2-oxoacid dehydrogenases acyltransferase (Catalytic domain)</fullName>
    </submittedName>
</protein>